<comment type="caution">
    <text evidence="1">The sequence shown here is derived from an EMBL/GenBank/DDBJ whole genome shotgun (WGS) entry which is preliminary data.</text>
</comment>
<name>A0A2T7SN69_9ACTN</name>
<reference evidence="1 2" key="1">
    <citation type="submission" date="2013-12" db="EMBL/GenBank/DDBJ databases">
        <title>Annotated genome of Streptomyces scopuliridis.</title>
        <authorList>
            <person name="Olson J.B."/>
        </authorList>
    </citation>
    <scope>NUCLEOTIDE SEQUENCE [LARGE SCALE GENOMIC DNA]</scope>
    <source>
        <strain evidence="1 2">RB72</strain>
    </source>
</reference>
<accession>A0A2T7SN69</accession>
<evidence type="ECO:0000313" key="2">
    <source>
        <dbReference type="Proteomes" id="UP000245992"/>
    </source>
</evidence>
<gene>
    <name evidence="1" type="ORF">Y717_12585</name>
</gene>
<protein>
    <submittedName>
        <fullName evidence="1">Uncharacterized protein</fullName>
    </submittedName>
</protein>
<organism evidence="1 2">
    <name type="scientific">Streptomyces scopuliridis RB72</name>
    <dbReference type="NCBI Taxonomy" id="1440053"/>
    <lineage>
        <taxon>Bacteria</taxon>
        <taxon>Bacillati</taxon>
        <taxon>Actinomycetota</taxon>
        <taxon>Actinomycetes</taxon>
        <taxon>Kitasatosporales</taxon>
        <taxon>Streptomycetaceae</taxon>
        <taxon>Streptomyces</taxon>
    </lineage>
</organism>
<sequence length="189" mass="20217">MSAVVLASYEVQQARDVMAALLLKGQRKLHWRDESANRRLFLSRRAASIESEVVIATWCGMDSARQERPRRKAQQILLAALADRGVTEALFESRGPVRDKGDIAGLAGLRRSGALPDSLRVGHVAGPAEHALWAADVAVGAFGAALDGKPEYWTELLGGTKVTVLNCGHCDLPHGPGATGKPDAPWCTS</sequence>
<keyword evidence="2" id="KW-1185">Reference proteome</keyword>
<dbReference type="Proteomes" id="UP000245992">
    <property type="component" value="Unassembled WGS sequence"/>
</dbReference>
<dbReference type="AlphaFoldDB" id="A0A2T7SN69"/>
<proteinExistence type="predicted"/>
<dbReference type="STRING" id="1440053.GCA_000718095_04284"/>
<evidence type="ECO:0000313" key="1">
    <source>
        <dbReference type="EMBL" id="PVE04340.1"/>
    </source>
</evidence>
<dbReference type="EMBL" id="AZSP01000391">
    <property type="protein sequence ID" value="PVE04340.1"/>
    <property type="molecule type" value="Genomic_DNA"/>
</dbReference>